<comment type="caution">
    <text evidence="2">The sequence shown here is derived from an EMBL/GenBank/DDBJ whole genome shotgun (WGS) entry which is preliminary data.</text>
</comment>
<gene>
    <name evidence="2" type="ORF">MBO_02540</name>
</gene>
<dbReference type="AlphaFoldDB" id="A0A066UF30"/>
<protein>
    <submittedName>
        <fullName evidence="2">Uncharacterized protein</fullName>
    </submittedName>
</protein>
<dbReference type="GeneID" id="301975521"/>
<accession>A0A066UF30</accession>
<feature type="compositionally biased region" description="Basic and acidic residues" evidence="1">
    <location>
        <begin position="50"/>
        <end position="61"/>
    </location>
</feature>
<evidence type="ECO:0000256" key="1">
    <source>
        <dbReference type="SAM" id="MobiDB-lite"/>
    </source>
</evidence>
<name>A0A066UF30_9GAMM</name>
<evidence type="ECO:0000313" key="3">
    <source>
        <dbReference type="Proteomes" id="UP000035860"/>
    </source>
</evidence>
<feature type="region of interest" description="Disordered" evidence="1">
    <location>
        <begin position="50"/>
        <end position="74"/>
    </location>
</feature>
<organism evidence="2 3">
    <name type="scientific">Moraxella bovoculi 237</name>
    <dbReference type="NCBI Taxonomy" id="743974"/>
    <lineage>
        <taxon>Bacteria</taxon>
        <taxon>Pseudomonadati</taxon>
        <taxon>Pseudomonadota</taxon>
        <taxon>Gammaproteobacteria</taxon>
        <taxon>Moraxellales</taxon>
        <taxon>Moraxellaceae</taxon>
        <taxon>Moraxella</taxon>
    </lineage>
</organism>
<dbReference type="EMBL" id="AOMT01000005">
    <property type="protein sequence ID" value="KDN26031.1"/>
    <property type="molecule type" value="Genomic_DNA"/>
</dbReference>
<keyword evidence="3" id="KW-1185">Reference proteome</keyword>
<proteinExistence type="predicted"/>
<evidence type="ECO:0000313" key="2">
    <source>
        <dbReference type="EMBL" id="KDN26031.1"/>
    </source>
</evidence>
<sequence>MAITKSSFDALIQQRHILNLIGIRQWGQLSTPAAQVASLADRFMKDAKRFDSKSDDIRQDQDEPNPPLTTPENSLVVDDNTQITSVVQEPNKSINNTQQSKNPAQSTLLNIDEVSTAQSADLSSTAISYVLEGVRVGEWVLLVDMTLMGDKEKLVWASLKTALSKWAAERKAFLSVESIRYPMNDDLENSPALAQKCLDGFILRLRMMGDITKFDQVKLAFLSELSDGVDYFGEVQTLPQLLVMHEDSNAKKQLWQSVTA</sequence>
<reference evidence="2 3" key="1">
    <citation type="journal article" date="2014" name="Genome Announc.">
        <title>Draft Genome Sequence of Moraxella bovoculi Strain 237T (ATCC BAA-1259T) Isolated from a Calf with Infectious Bovine Keratoconjunctivitis.</title>
        <authorList>
            <person name="Calcutt M.J."/>
            <person name="Foecking M.F."/>
            <person name="Martin N.T."/>
            <person name="Mhlanga-Mutangadura T."/>
            <person name="Reilly T.J."/>
        </authorList>
    </citation>
    <scope>NUCLEOTIDE SEQUENCE [LARGE SCALE GENOMIC DNA]</scope>
    <source>
        <strain evidence="2 3">237</strain>
    </source>
</reference>
<dbReference type="RefSeq" id="WP_036362889.1">
    <property type="nucleotide sequence ID" value="NZ_AOMT01000005.1"/>
</dbReference>
<dbReference type="Proteomes" id="UP000035860">
    <property type="component" value="Unassembled WGS sequence"/>
</dbReference>
<dbReference type="eggNOG" id="ENOG502ZQ65">
    <property type="taxonomic scope" value="Bacteria"/>
</dbReference>
<dbReference type="OrthoDB" id="6660515at2"/>